<comment type="caution">
    <text evidence="1">The sequence shown here is derived from an EMBL/GenBank/DDBJ whole genome shotgun (WGS) entry which is preliminary data.</text>
</comment>
<name>A0ABR4UXC4_9GAMM</name>
<reference evidence="1 2" key="1">
    <citation type="submission" date="2014-08" db="EMBL/GenBank/DDBJ databases">
        <title>Genome sequences of NCPPB Pectobacterium isolates.</title>
        <authorList>
            <person name="Glover R.H."/>
            <person name="Sapp M."/>
            <person name="Elphinstone J."/>
        </authorList>
    </citation>
    <scope>NUCLEOTIDE SEQUENCE [LARGE SCALE GENOMIC DNA]</scope>
    <source>
        <strain evidence="1 2">NCPPB 2793</strain>
    </source>
</reference>
<proteinExistence type="predicted"/>
<evidence type="ECO:0000313" key="1">
    <source>
        <dbReference type="EMBL" id="KFX19410.1"/>
    </source>
</evidence>
<dbReference type="Proteomes" id="UP000032869">
    <property type="component" value="Unassembled WGS sequence"/>
</dbReference>
<gene>
    <name evidence="1" type="ORF">JV35_13385</name>
</gene>
<organism evidence="1 2">
    <name type="scientific">Pectobacterium betavasculorum</name>
    <dbReference type="NCBI Taxonomy" id="55207"/>
    <lineage>
        <taxon>Bacteria</taxon>
        <taxon>Pseudomonadati</taxon>
        <taxon>Pseudomonadota</taxon>
        <taxon>Gammaproteobacteria</taxon>
        <taxon>Enterobacterales</taxon>
        <taxon>Pectobacteriaceae</taxon>
        <taxon>Pectobacterium</taxon>
    </lineage>
</organism>
<evidence type="ECO:0000313" key="2">
    <source>
        <dbReference type="Proteomes" id="UP000032869"/>
    </source>
</evidence>
<accession>A0ABR4UXC4</accession>
<keyword evidence="2" id="KW-1185">Reference proteome</keyword>
<dbReference type="EMBL" id="JQHL01000006">
    <property type="protein sequence ID" value="KFX19410.1"/>
    <property type="molecule type" value="Genomic_DNA"/>
</dbReference>
<protein>
    <submittedName>
        <fullName evidence="1">Uncharacterized protein</fullName>
    </submittedName>
</protein>
<sequence>MACVIWEVKWSSFTIHGEKLSWVTVKSNRQCSELTDTEKQKAGTCGTGVIGVLLMCDFLNIRWLK</sequence>